<dbReference type="AlphaFoldDB" id="W2TE59"/>
<evidence type="ECO:0000313" key="1">
    <source>
        <dbReference type="EMBL" id="ETN79277.1"/>
    </source>
</evidence>
<name>W2TE59_NECAM</name>
<keyword evidence="2" id="KW-1185">Reference proteome</keyword>
<evidence type="ECO:0000313" key="2">
    <source>
        <dbReference type="Proteomes" id="UP000053676"/>
    </source>
</evidence>
<gene>
    <name evidence="1" type="ORF">NECAME_02703</name>
</gene>
<dbReference type="Proteomes" id="UP000053676">
    <property type="component" value="Unassembled WGS sequence"/>
</dbReference>
<accession>W2TE59</accession>
<sequence length="47" mass="5636">MNNFERPPLQWNRNFLYERENVFKLVEIVFGVTKKILTEQCVLIHGA</sequence>
<proteinExistence type="predicted"/>
<organism evidence="1 2">
    <name type="scientific">Necator americanus</name>
    <name type="common">Human hookworm</name>
    <dbReference type="NCBI Taxonomy" id="51031"/>
    <lineage>
        <taxon>Eukaryota</taxon>
        <taxon>Metazoa</taxon>
        <taxon>Ecdysozoa</taxon>
        <taxon>Nematoda</taxon>
        <taxon>Chromadorea</taxon>
        <taxon>Rhabditida</taxon>
        <taxon>Rhabditina</taxon>
        <taxon>Rhabditomorpha</taxon>
        <taxon>Strongyloidea</taxon>
        <taxon>Ancylostomatidae</taxon>
        <taxon>Bunostominae</taxon>
        <taxon>Necator</taxon>
    </lineage>
</organism>
<dbReference type="KEGG" id="nai:NECAME_02703"/>
<protein>
    <submittedName>
        <fullName evidence="1">Uncharacterized protein</fullName>
    </submittedName>
</protein>
<reference evidence="2" key="1">
    <citation type="journal article" date="2014" name="Nat. Genet.">
        <title>Genome of the human hookworm Necator americanus.</title>
        <authorList>
            <person name="Tang Y.T."/>
            <person name="Gao X."/>
            <person name="Rosa B.A."/>
            <person name="Abubucker S."/>
            <person name="Hallsworth-Pepin K."/>
            <person name="Martin J."/>
            <person name="Tyagi R."/>
            <person name="Heizer E."/>
            <person name="Zhang X."/>
            <person name="Bhonagiri-Palsikar V."/>
            <person name="Minx P."/>
            <person name="Warren W.C."/>
            <person name="Wang Q."/>
            <person name="Zhan B."/>
            <person name="Hotez P.J."/>
            <person name="Sternberg P.W."/>
            <person name="Dougall A."/>
            <person name="Gaze S.T."/>
            <person name="Mulvenna J."/>
            <person name="Sotillo J."/>
            <person name="Ranganathan S."/>
            <person name="Rabelo E.M."/>
            <person name="Wilson R.K."/>
            <person name="Felgner P.L."/>
            <person name="Bethony J."/>
            <person name="Hawdon J.M."/>
            <person name="Gasser R.B."/>
            <person name="Loukas A."/>
            <person name="Mitreva M."/>
        </authorList>
    </citation>
    <scope>NUCLEOTIDE SEQUENCE [LARGE SCALE GENOMIC DNA]</scope>
</reference>
<dbReference type="EMBL" id="KI659575">
    <property type="protein sequence ID" value="ETN79277.1"/>
    <property type="molecule type" value="Genomic_DNA"/>
</dbReference>
<dbReference type="OrthoDB" id="5825840at2759"/>